<sequence length="361" mass="40685">MFQGREWEYVKECLDTGWVSSVGQYVDRFERDLAAFTDSPYAIAVMNGTSALYISLLLAGVRANDEVLIPSLTFVATANAVSYCGAVPHFIDVERSTMGVDPVKLDLYLKDIAHRNSDGFVYNRITGRRLIAVVPMHTFGHPVEMDTLMEVCEKYNLALVEDAAESLGSYYKGRHTGTFGKTAALSFNGNKIITTGGGGAILTSDEEIAKRAKHITTTAKLPHRWAFQHDEMAYNFRMPNINAALGCAQLEQLPEYLSRKRKLAQRYKEVFSTVDGMEWFEEKKYVSSNYWLNAILLDKPDASLRDLLLAQSNDEGLMTRPIWTPMHRLPMYKHCPQMDMTVTEELEFRVINVPSGPKLIS</sequence>
<dbReference type="OrthoDB" id="9810913at2"/>
<reference evidence="9 10" key="1">
    <citation type="submission" date="2018-09" db="EMBL/GenBank/DDBJ databases">
        <title>Paenibacillus aracenensis nov. sp. isolated from a cave in southern Spain.</title>
        <authorList>
            <person name="Jurado V."/>
            <person name="Gutierrez-Patricio S."/>
            <person name="Gonzalez-Pimentel J.L."/>
            <person name="Miller A.Z."/>
            <person name="Laiz L."/>
            <person name="Saiz-Jimenez C."/>
        </authorList>
    </citation>
    <scope>NUCLEOTIDE SEQUENCE [LARGE SCALE GENOMIC DNA]</scope>
    <source>
        <strain evidence="9 10">DSM 22867</strain>
    </source>
</reference>
<dbReference type="PANTHER" id="PTHR30244">
    <property type="entry name" value="TRANSAMINASE"/>
    <property type="match status" value="1"/>
</dbReference>
<feature type="active site" description="Proton acceptor" evidence="6">
    <location>
        <position position="191"/>
    </location>
</feature>
<evidence type="ECO:0000256" key="8">
    <source>
        <dbReference type="RuleBase" id="RU004508"/>
    </source>
</evidence>
<keyword evidence="3 9" id="KW-0808">Transferase</keyword>
<dbReference type="Pfam" id="PF01041">
    <property type="entry name" value="DegT_DnrJ_EryC1"/>
    <property type="match status" value="1"/>
</dbReference>
<gene>
    <name evidence="9" type="ORF">D3P08_25130</name>
</gene>
<protein>
    <submittedName>
        <fullName evidence="9">LegC family aminotransferase</fullName>
    </submittedName>
</protein>
<evidence type="ECO:0000256" key="5">
    <source>
        <dbReference type="ARBA" id="ARBA00037999"/>
    </source>
</evidence>
<evidence type="ECO:0000256" key="6">
    <source>
        <dbReference type="PIRSR" id="PIRSR000390-1"/>
    </source>
</evidence>
<organism evidence="9 10">
    <name type="scientific">Paenibacillus nanensis</name>
    <dbReference type="NCBI Taxonomy" id="393251"/>
    <lineage>
        <taxon>Bacteria</taxon>
        <taxon>Bacillati</taxon>
        <taxon>Bacillota</taxon>
        <taxon>Bacilli</taxon>
        <taxon>Bacillales</taxon>
        <taxon>Paenibacillaceae</taxon>
        <taxon>Paenibacillus</taxon>
    </lineage>
</organism>
<proteinExistence type="inferred from homology"/>
<evidence type="ECO:0000256" key="2">
    <source>
        <dbReference type="ARBA" id="ARBA00022576"/>
    </source>
</evidence>
<feature type="modified residue" description="N6-(pyridoxal phosphate)lysine" evidence="7">
    <location>
        <position position="191"/>
    </location>
</feature>
<keyword evidence="4 7" id="KW-0663">Pyridoxal phosphate</keyword>
<dbReference type="InterPro" id="IPR015421">
    <property type="entry name" value="PyrdxlP-dep_Trfase_major"/>
</dbReference>
<keyword evidence="2 9" id="KW-0032">Aminotransferase</keyword>
<evidence type="ECO:0000256" key="3">
    <source>
        <dbReference type="ARBA" id="ARBA00022679"/>
    </source>
</evidence>
<keyword evidence="10" id="KW-1185">Reference proteome</keyword>
<dbReference type="FunFam" id="3.40.640.10:FF:000090">
    <property type="entry name" value="Pyridoxal phosphate-dependent aminotransferase"/>
    <property type="match status" value="1"/>
</dbReference>
<dbReference type="NCBIfam" id="TIGR04181">
    <property type="entry name" value="NHT_00031"/>
    <property type="match status" value="1"/>
</dbReference>
<dbReference type="Gene3D" id="3.40.640.10">
    <property type="entry name" value="Type I PLP-dependent aspartate aminotransferase-like (Major domain)"/>
    <property type="match status" value="1"/>
</dbReference>
<dbReference type="InterPro" id="IPR015424">
    <property type="entry name" value="PyrdxlP-dep_Trfase"/>
</dbReference>
<dbReference type="PANTHER" id="PTHR30244:SF30">
    <property type="entry name" value="BLR5990 PROTEIN"/>
    <property type="match status" value="1"/>
</dbReference>
<dbReference type="Proteomes" id="UP000266482">
    <property type="component" value="Unassembled WGS sequence"/>
</dbReference>
<evidence type="ECO:0000256" key="4">
    <source>
        <dbReference type="ARBA" id="ARBA00022898"/>
    </source>
</evidence>
<dbReference type="SUPFAM" id="SSF53383">
    <property type="entry name" value="PLP-dependent transferases"/>
    <property type="match status" value="1"/>
</dbReference>
<comment type="caution">
    <text evidence="9">The sequence shown here is derived from an EMBL/GenBank/DDBJ whole genome shotgun (WGS) entry which is preliminary data.</text>
</comment>
<dbReference type="AlphaFoldDB" id="A0A3A1UL38"/>
<dbReference type="PIRSF" id="PIRSF000390">
    <property type="entry name" value="PLP_StrS"/>
    <property type="match status" value="1"/>
</dbReference>
<dbReference type="EMBL" id="QXQA01000023">
    <property type="protein sequence ID" value="RIX47349.1"/>
    <property type="molecule type" value="Genomic_DNA"/>
</dbReference>
<evidence type="ECO:0000313" key="9">
    <source>
        <dbReference type="EMBL" id="RIX47349.1"/>
    </source>
</evidence>
<dbReference type="InterPro" id="IPR000653">
    <property type="entry name" value="DegT/StrS_aminotransferase"/>
</dbReference>
<evidence type="ECO:0000256" key="1">
    <source>
        <dbReference type="ARBA" id="ARBA00001933"/>
    </source>
</evidence>
<comment type="similarity">
    <text evidence="5 8">Belongs to the DegT/DnrJ/EryC1 family.</text>
</comment>
<dbReference type="GO" id="GO:0008483">
    <property type="term" value="F:transaminase activity"/>
    <property type="evidence" value="ECO:0007669"/>
    <property type="project" value="UniProtKB-KW"/>
</dbReference>
<name>A0A3A1UL38_9BACL</name>
<comment type="cofactor">
    <cofactor evidence="1">
        <name>pyridoxal 5'-phosphate</name>
        <dbReference type="ChEBI" id="CHEBI:597326"/>
    </cofactor>
</comment>
<evidence type="ECO:0000256" key="7">
    <source>
        <dbReference type="PIRSR" id="PIRSR000390-2"/>
    </source>
</evidence>
<dbReference type="GO" id="GO:0000271">
    <property type="term" value="P:polysaccharide biosynthetic process"/>
    <property type="evidence" value="ECO:0007669"/>
    <property type="project" value="TreeGrafter"/>
</dbReference>
<dbReference type="InterPro" id="IPR026385">
    <property type="entry name" value="LegC-like"/>
</dbReference>
<dbReference type="CDD" id="cd00616">
    <property type="entry name" value="AHBA_syn"/>
    <property type="match status" value="1"/>
</dbReference>
<dbReference type="GO" id="GO:0030170">
    <property type="term" value="F:pyridoxal phosphate binding"/>
    <property type="evidence" value="ECO:0007669"/>
    <property type="project" value="TreeGrafter"/>
</dbReference>
<evidence type="ECO:0000313" key="10">
    <source>
        <dbReference type="Proteomes" id="UP000266482"/>
    </source>
</evidence>
<accession>A0A3A1UL38</accession>